<organism evidence="3 4">
    <name type="scientific">Streptomyces pini</name>
    <dbReference type="NCBI Taxonomy" id="1520580"/>
    <lineage>
        <taxon>Bacteria</taxon>
        <taxon>Bacillati</taxon>
        <taxon>Actinomycetota</taxon>
        <taxon>Actinomycetes</taxon>
        <taxon>Kitasatosporales</taxon>
        <taxon>Streptomycetaceae</taxon>
        <taxon>Streptomyces</taxon>
    </lineage>
</organism>
<evidence type="ECO:0000259" key="2">
    <source>
        <dbReference type="SMART" id="SM00382"/>
    </source>
</evidence>
<dbReference type="SUPFAM" id="SSF52540">
    <property type="entry name" value="P-loop containing nucleoside triphosphate hydrolases"/>
    <property type="match status" value="1"/>
</dbReference>
<feature type="compositionally biased region" description="Low complexity" evidence="1">
    <location>
        <begin position="795"/>
        <end position="805"/>
    </location>
</feature>
<feature type="region of interest" description="Disordered" evidence="1">
    <location>
        <begin position="1"/>
        <end position="46"/>
    </location>
</feature>
<accession>A0A1I4FXD7</accession>
<reference evidence="4" key="1">
    <citation type="submission" date="2016-10" db="EMBL/GenBank/DDBJ databases">
        <authorList>
            <person name="Varghese N."/>
            <person name="Submissions S."/>
        </authorList>
    </citation>
    <scope>NUCLEOTIDE SEQUENCE [LARGE SCALE GENOMIC DNA]</scope>
    <source>
        <strain evidence="4">PL19</strain>
    </source>
</reference>
<proteinExistence type="predicted"/>
<dbReference type="GO" id="GO:0016887">
    <property type="term" value="F:ATP hydrolysis activity"/>
    <property type="evidence" value="ECO:0007669"/>
    <property type="project" value="InterPro"/>
</dbReference>
<feature type="compositionally biased region" description="Gly residues" evidence="1">
    <location>
        <begin position="560"/>
        <end position="578"/>
    </location>
</feature>
<dbReference type="GO" id="GO:0005524">
    <property type="term" value="F:ATP binding"/>
    <property type="evidence" value="ECO:0007669"/>
    <property type="project" value="InterPro"/>
</dbReference>
<dbReference type="InterPro" id="IPR027417">
    <property type="entry name" value="P-loop_NTPase"/>
</dbReference>
<evidence type="ECO:0000313" key="4">
    <source>
        <dbReference type="Proteomes" id="UP000198928"/>
    </source>
</evidence>
<protein>
    <submittedName>
        <fullName evidence="3">5-methylcytosine-specific restriction enzyme B</fullName>
    </submittedName>
</protein>
<dbReference type="CDD" id="cd00009">
    <property type="entry name" value="AAA"/>
    <property type="match status" value="1"/>
</dbReference>
<feature type="region of interest" description="Disordered" evidence="1">
    <location>
        <begin position="555"/>
        <end position="578"/>
    </location>
</feature>
<dbReference type="InterPro" id="IPR011704">
    <property type="entry name" value="ATPase_dyneun-rel_AAA"/>
</dbReference>
<feature type="region of interest" description="Disordered" evidence="1">
    <location>
        <begin position="789"/>
        <end position="821"/>
    </location>
</feature>
<feature type="compositionally biased region" description="Basic and acidic residues" evidence="1">
    <location>
        <begin position="1"/>
        <end position="11"/>
    </location>
</feature>
<keyword evidence="4" id="KW-1185">Reference proteome</keyword>
<dbReference type="PANTHER" id="PTHR37291:SF1">
    <property type="entry name" value="TYPE IV METHYL-DIRECTED RESTRICTION ENZYME ECOKMCRB SUBUNIT"/>
    <property type="match status" value="1"/>
</dbReference>
<name>A0A1I4FXD7_9ACTN</name>
<evidence type="ECO:0000256" key="1">
    <source>
        <dbReference type="SAM" id="MobiDB-lite"/>
    </source>
</evidence>
<dbReference type="InterPro" id="IPR003593">
    <property type="entry name" value="AAA+_ATPase"/>
</dbReference>
<dbReference type="PANTHER" id="PTHR37291">
    <property type="entry name" value="5-METHYLCYTOSINE-SPECIFIC RESTRICTION ENZYME B"/>
    <property type="match status" value="1"/>
</dbReference>
<dbReference type="Proteomes" id="UP000198928">
    <property type="component" value="Unassembled WGS sequence"/>
</dbReference>
<dbReference type="SMART" id="SM00382">
    <property type="entry name" value="AAA"/>
    <property type="match status" value="1"/>
</dbReference>
<dbReference type="Pfam" id="PF07728">
    <property type="entry name" value="AAA_5"/>
    <property type="match status" value="1"/>
</dbReference>
<sequence length="821" mass="90155">MAASRGVDRGRLPVTAVTPAGPGRLAGPRRGRPSPHSYGRRRPARTLREMDAVASPTTVVARALYSAAGILEREALQDGLTFGELWERVLRQDPRLEADWAQATEESGQEIRTPFSRHANWLATRLSKAGWMYRGARRWQLTGIGHDALEHWPDPVDFYGEASRRYRAWDRDKQRYTEVVTALEQLPGEGHWIELGELAHEFHLPPEILGGLLRGDRPTGWHLVLGPGGEAGAGLPLLPHERDTWRILLADEGLLDEGRSSADTVRALPDRRAPVHEVLVPDGQSLGDELDEPGGERPRHLWIVRGVAPDTGVPLVRGPWREQSVITLTVHGLQPSILAARGPEAVRRAVDEAQPSTPSARRETVARELDAFLNRMREGDIVLSTDGYDTYVGVVRGPAAHGTNRLERPVDWRNLHRPLDFLKDLPSELSSVVQDADAAVLEATEHTDTVLALIGDLPSGSAAPQGPARLPDATDELADRLHLPGHRAWLQDCVELLRVKPQLIFHGPPGTGKTHIALAFARHLAGASSATNVRLVQFHPAYSYEDFFEGIRPRLARPGGKQGGGPGEGPGGGAADGGGGLGYELHRGPLRRLADEAERRPAEVFVLVVDEINRGHLAKIFGELYFLLEYREERAHLLYGSDEGRGFRLPPNLYILGTMNTVDRSVAYLDAAMRRRFSFVELHPDTPPVSGVLESWLRRRAEEESAEYDDTHVSLLNEVNRLLAESNPGDRSFRLGPSYFMQDLAHGGDGALERLWRTQLIPLLTEHHWGDGTDVEAVYGLETLRDRLGITPLPDADTGTGTDADTGSEPEPESGPAAAGS</sequence>
<feature type="compositionally biased region" description="Basic residues" evidence="1">
    <location>
        <begin position="27"/>
        <end position="45"/>
    </location>
</feature>
<evidence type="ECO:0000313" key="3">
    <source>
        <dbReference type="EMBL" id="SFL22515.1"/>
    </source>
</evidence>
<dbReference type="EMBL" id="FOSG01000015">
    <property type="protein sequence ID" value="SFL22515.1"/>
    <property type="molecule type" value="Genomic_DNA"/>
</dbReference>
<dbReference type="InterPro" id="IPR052934">
    <property type="entry name" value="Methyl-DNA_Rec/Restrict_Enz"/>
</dbReference>
<dbReference type="Gene3D" id="3.40.50.300">
    <property type="entry name" value="P-loop containing nucleotide triphosphate hydrolases"/>
    <property type="match status" value="1"/>
</dbReference>
<dbReference type="AlphaFoldDB" id="A0A1I4FXD7"/>
<gene>
    <name evidence="3" type="ORF">SAMN05192584_11512</name>
</gene>
<feature type="domain" description="AAA+ ATPase" evidence="2">
    <location>
        <begin position="499"/>
        <end position="687"/>
    </location>
</feature>